<evidence type="ECO:0000313" key="3">
    <source>
        <dbReference type="Proteomes" id="UP000319424"/>
    </source>
</evidence>
<proteinExistence type="predicted"/>
<reference evidence="2 3" key="1">
    <citation type="submission" date="2019-07" db="EMBL/GenBank/DDBJ databases">
        <title>Criibacterium bergeronii gen. nov., sp. nov. isolated from human clinical samples.</title>
        <authorList>
            <person name="Maheux A.F."/>
            <person name="Boudreau D.K."/>
            <person name="Berube E."/>
            <person name="Brodeur S."/>
            <person name="Bernard K.A."/>
            <person name="Abed J.Y."/>
            <person name="Ducrey E."/>
            <person name="Guay E.F."/>
            <person name="Raymond F."/>
            <person name="Corbeil J."/>
            <person name="Domingo M.-C."/>
            <person name="Roy P.H."/>
            <person name="Boissinot M."/>
            <person name="Tocheva E.I."/>
            <person name="Omar R.F."/>
        </authorList>
    </citation>
    <scope>NUCLEOTIDE SEQUENCE [LARGE SCALE GENOMIC DNA]</scope>
    <source>
        <strain evidence="2 3">CCRI-24246</strain>
    </source>
</reference>
<dbReference type="AlphaFoldDB" id="A0A552VC49"/>
<dbReference type="Proteomes" id="UP000319424">
    <property type="component" value="Unassembled WGS sequence"/>
</dbReference>
<feature type="transmembrane region" description="Helical" evidence="1">
    <location>
        <begin position="14"/>
        <end position="34"/>
    </location>
</feature>
<comment type="caution">
    <text evidence="2">The sequence shown here is derived from an EMBL/GenBank/DDBJ whole genome shotgun (WGS) entry which is preliminary data.</text>
</comment>
<organism evidence="2 3">
    <name type="scientific">Criibacterium bergeronii</name>
    <dbReference type="NCBI Taxonomy" id="1871336"/>
    <lineage>
        <taxon>Bacteria</taxon>
        <taxon>Bacillati</taxon>
        <taxon>Bacillota</taxon>
        <taxon>Clostridia</taxon>
        <taxon>Peptostreptococcales</taxon>
        <taxon>Filifactoraceae</taxon>
        <taxon>Criibacterium</taxon>
    </lineage>
</organism>
<evidence type="ECO:0008006" key="4">
    <source>
        <dbReference type="Google" id="ProtNLM"/>
    </source>
</evidence>
<dbReference type="RefSeq" id="WP_144015720.1">
    <property type="nucleotide sequence ID" value="NZ_VJXW01000003.1"/>
</dbReference>
<keyword evidence="1" id="KW-0812">Transmembrane</keyword>
<evidence type="ECO:0000313" key="2">
    <source>
        <dbReference type="EMBL" id="TRW28043.1"/>
    </source>
</evidence>
<accession>A0A552VC49</accession>
<evidence type="ECO:0000256" key="1">
    <source>
        <dbReference type="SAM" id="Phobius"/>
    </source>
</evidence>
<keyword evidence="1" id="KW-1133">Transmembrane helix</keyword>
<gene>
    <name evidence="2" type="ORF">FL857_03365</name>
</gene>
<name>A0A552VC49_9FIRM</name>
<dbReference type="EMBL" id="VJXW01000003">
    <property type="protein sequence ID" value="TRW28043.1"/>
    <property type="molecule type" value="Genomic_DNA"/>
</dbReference>
<keyword evidence="1" id="KW-0472">Membrane</keyword>
<sequence length="154" mass="18096">MNDIGEENNMQSAFAYPFMLFLVVIAFVFMVLMVDYYSTFTIKDTIDQEFKNVTVNEMSKKLTDEYSSDYIAKFDTDDKIKLEKELKEKFIDQIKADKGYIVTVKTLEMNNPSEKTITLKFTGTFEFRPMILRKLVIFDLPVESRAKVIRFDLE</sequence>
<protein>
    <recommendedName>
        <fullName evidence="4">DUF4320 family protein</fullName>
    </recommendedName>
</protein>